<dbReference type="Pfam" id="PF00534">
    <property type="entry name" value="Glycos_transf_1"/>
    <property type="match status" value="1"/>
</dbReference>
<dbReference type="EC" id="2.4.-.-" evidence="3"/>
<evidence type="ECO:0000313" key="4">
    <source>
        <dbReference type="Proteomes" id="UP001236663"/>
    </source>
</evidence>
<comment type="caution">
    <text evidence="3">The sequence shown here is derived from an EMBL/GenBank/DDBJ whole genome shotgun (WGS) entry which is preliminary data.</text>
</comment>
<gene>
    <name evidence="3" type="ORF">QWZ15_22335</name>
</gene>
<dbReference type="PANTHER" id="PTHR12526">
    <property type="entry name" value="GLYCOSYLTRANSFERASE"/>
    <property type="match status" value="1"/>
</dbReference>
<keyword evidence="3" id="KW-0328">Glycosyltransferase</keyword>
<feature type="domain" description="Glycosyl transferase family 1" evidence="1">
    <location>
        <begin position="223"/>
        <end position="386"/>
    </location>
</feature>
<dbReference type="Pfam" id="PF13439">
    <property type="entry name" value="Glyco_transf_4"/>
    <property type="match status" value="1"/>
</dbReference>
<sequence>MNYLRKKEKRWEKWPKKLPKGFQLKHISKIYWKSIKGKLASGDKIRVLHCIETISSGGVEQTRLTLFRGLDKEKYENRVVCTWAGGPMAIAIENEGVEITQVGSFQHPFEMDKHFTLLQVIRKFRPHIIHGGVFEGMTMATIGGIFGRVPIVILEETSDPQNRSRKANFLLKIYSIFADKVQAISPEVGQYLAEITKISQEKIEVIANGVPLPKLSDHRLILEAKKQYGIKKKDFVVGFVGRLFNDQKRVSDLVEAVSMLEIPNLRLLIVGEGKDKALLLDIITEFGISDKVIFVGYQPDPHLFYDLMDILCVPSSREGFGLVAVEGMLHRLPIIATKVGGLQKVVVNDETGFIISSNSPREISEKIQVLYFSPKLRKEMGNMGYQRAFKKYSSERYVREVEHMYQSLLLKLNTLTFLKTKKK</sequence>
<dbReference type="Gene3D" id="3.40.50.2000">
    <property type="entry name" value="Glycogen Phosphorylase B"/>
    <property type="match status" value="2"/>
</dbReference>
<reference evidence="4" key="1">
    <citation type="journal article" date="2019" name="Int. J. Syst. Evol. Microbiol.">
        <title>The Global Catalogue of Microorganisms (GCM) 10K type strain sequencing project: providing services to taxonomists for standard genome sequencing and annotation.</title>
        <authorList>
            <consortium name="The Broad Institute Genomics Platform"/>
            <consortium name="The Broad Institute Genome Sequencing Center for Infectious Disease"/>
            <person name="Wu L."/>
            <person name="Ma J."/>
        </authorList>
    </citation>
    <scope>NUCLEOTIDE SEQUENCE [LARGE SCALE GENOMIC DNA]</scope>
    <source>
        <strain evidence="4">CECT 7706</strain>
    </source>
</reference>
<keyword evidence="3" id="KW-0808">Transferase</keyword>
<dbReference type="CDD" id="cd03801">
    <property type="entry name" value="GT4_PimA-like"/>
    <property type="match status" value="1"/>
</dbReference>
<dbReference type="Proteomes" id="UP001236663">
    <property type="component" value="Unassembled WGS sequence"/>
</dbReference>
<protein>
    <submittedName>
        <fullName evidence="3">Glycosyltransferase family 4 protein</fullName>
        <ecNumber evidence="3">2.4.-.-</ecNumber>
    </submittedName>
</protein>
<keyword evidence="4" id="KW-1185">Reference proteome</keyword>
<dbReference type="GO" id="GO:0016757">
    <property type="term" value="F:glycosyltransferase activity"/>
    <property type="evidence" value="ECO:0007669"/>
    <property type="project" value="UniProtKB-KW"/>
</dbReference>
<organism evidence="3 4">
    <name type="scientific">Cyclobacterium jeungdonense</name>
    <dbReference type="NCBI Taxonomy" id="708087"/>
    <lineage>
        <taxon>Bacteria</taxon>
        <taxon>Pseudomonadati</taxon>
        <taxon>Bacteroidota</taxon>
        <taxon>Cytophagia</taxon>
        <taxon>Cytophagales</taxon>
        <taxon>Cyclobacteriaceae</taxon>
        <taxon>Cyclobacterium</taxon>
    </lineage>
</organism>
<dbReference type="InterPro" id="IPR001296">
    <property type="entry name" value="Glyco_trans_1"/>
</dbReference>
<name>A0ABT8CDH0_9BACT</name>
<proteinExistence type="predicted"/>
<dbReference type="InterPro" id="IPR028098">
    <property type="entry name" value="Glyco_trans_4-like_N"/>
</dbReference>
<feature type="domain" description="Glycosyltransferase subfamily 4-like N-terminal" evidence="2">
    <location>
        <begin position="57"/>
        <end position="211"/>
    </location>
</feature>
<accession>A0ABT8CDH0</accession>
<dbReference type="RefSeq" id="WP_240459142.1">
    <property type="nucleotide sequence ID" value="NZ_JAUFQS010000047.1"/>
</dbReference>
<evidence type="ECO:0000259" key="2">
    <source>
        <dbReference type="Pfam" id="PF13439"/>
    </source>
</evidence>
<evidence type="ECO:0000259" key="1">
    <source>
        <dbReference type="Pfam" id="PF00534"/>
    </source>
</evidence>
<dbReference type="SUPFAM" id="SSF53756">
    <property type="entry name" value="UDP-Glycosyltransferase/glycogen phosphorylase"/>
    <property type="match status" value="1"/>
</dbReference>
<dbReference type="EMBL" id="JAUFQS010000047">
    <property type="protein sequence ID" value="MDN3690575.1"/>
    <property type="molecule type" value="Genomic_DNA"/>
</dbReference>
<evidence type="ECO:0000313" key="3">
    <source>
        <dbReference type="EMBL" id="MDN3690575.1"/>
    </source>
</evidence>
<dbReference type="PANTHER" id="PTHR12526:SF630">
    <property type="entry name" value="GLYCOSYLTRANSFERASE"/>
    <property type="match status" value="1"/>
</dbReference>